<protein>
    <submittedName>
        <fullName evidence="1">Uncharacterized protein</fullName>
    </submittedName>
</protein>
<keyword evidence="2" id="KW-1185">Reference proteome</keyword>
<evidence type="ECO:0000313" key="2">
    <source>
        <dbReference type="Proteomes" id="UP000701801"/>
    </source>
</evidence>
<sequence>MERKDKTRFDTAADLSEVVRYDITLFSPIIPKLPTPPHKRPTDTDKKIARGTARLLKLERSRTSFNKQRIGRDLASRHDLFDIKYSVPKVIVLLDFTRFAFKNRG</sequence>
<dbReference type="EMBL" id="CAJVRM010000207">
    <property type="protein sequence ID" value="CAG8977187.1"/>
    <property type="molecule type" value="Genomic_DNA"/>
</dbReference>
<accession>A0A9N9LPW9</accession>
<evidence type="ECO:0000313" key="1">
    <source>
        <dbReference type="EMBL" id="CAG8977187.1"/>
    </source>
</evidence>
<dbReference type="AlphaFoldDB" id="A0A9N9LPW9"/>
<proteinExistence type="predicted"/>
<gene>
    <name evidence="1" type="ORF">HYALB_00006724</name>
</gene>
<name>A0A9N9LPW9_9HELO</name>
<reference evidence="1" key="1">
    <citation type="submission" date="2021-07" db="EMBL/GenBank/DDBJ databases">
        <authorList>
            <person name="Durling M."/>
        </authorList>
    </citation>
    <scope>NUCLEOTIDE SEQUENCE</scope>
</reference>
<comment type="caution">
    <text evidence="1">The sequence shown here is derived from an EMBL/GenBank/DDBJ whole genome shotgun (WGS) entry which is preliminary data.</text>
</comment>
<organism evidence="1 2">
    <name type="scientific">Hymenoscyphus albidus</name>
    <dbReference type="NCBI Taxonomy" id="595503"/>
    <lineage>
        <taxon>Eukaryota</taxon>
        <taxon>Fungi</taxon>
        <taxon>Dikarya</taxon>
        <taxon>Ascomycota</taxon>
        <taxon>Pezizomycotina</taxon>
        <taxon>Leotiomycetes</taxon>
        <taxon>Helotiales</taxon>
        <taxon>Helotiaceae</taxon>
        <taxon>Hymenoscyphus</taxon>
    </lineage>
</organism>
<dbReference type="Proteomes" id="UP000701801">
    <property type="component" value="Unassembled WGS sequence"/>
</dbReference>